<feature type="chain" id="PRO_5009135041" description="Inosine/uridine-preferring nucleoside hydrolase domain-containing protein" evidence="1">
    <location>
        <begin position="24"/>
        <end position="333"/>
    </location>
</feature>
<keyword evidence="1" id="KW-0732">Signal</keyword>
<evidence type="ECO:0000313" key="4">
    <source>
        <dbReference type="Proteomes" id="UP000094053"/>
    </source>
</evidence>
<evidence type="ECO:0000259" key="2">
    <source>
        <dbReference type="Pfam" id="PF01156"/>
    </source>
</evidence>
<dbReference type="SUPFAM" id="SSF53590">
    <property type="entry name" value="Nucleoside hydrolase"/>
    <property type="match status" value="1"/>
</dbReference>
<protein>
    <recommendedName>
        <fullName evidence="2">Inosine/uridine-preferring nucleoside hydrolase domain-containing protein</fullName>
    </recommendedName>
</protein>
<evidence type="ECO:0000313" key="3">
    <source>
        <dbReference type="EMBL" id="ODQ91539.1"/>
    </source>
</evidence>
<accession>A0A1E3RNW1</accession>
<sequence>MTRTPVLALATAVVLGWSSLAFAANADPADACVVVDTDMDIDDLMTIPMVVGARHVAAIVTTEGYTLPALGASAVSRLVAEPGQRRIPVIVGAAVNRPEADIAETFGDYVLVFRKLMNRLNNFLPAELPPTPASDDFVRQISDAASHCSRVDILLIGGFTSFRHYGPALRAKTGRVVITGRPAEGDPELEAGESFNCVYDRPSCETVFGEQLPGLDHTYVDVPRGDCDTTPNRAGCVGTVYGPTLAMVHRLGPVGLPNTLRQILLGESASWAVDTWEQSGYGGRTMFWDQSTALALLEPDLFRPVGAHVETVLSPADFADRWAALTNLSATYA</sequence>
<name>A0A1E3RNW1_MYCFV</name>
<proteinExistence type="predicted"/>
<dbReference type="AlphaFoldDB" id="A0A1E3RNW1"/>
<dbReference type="Pfam" id="PF01156">
    <property type="entry name" value="IU_nuc_hydro"/>
    <property type="match status" value="1"/>
</dbReference>
<gene>
    <name evidence="3" type="ORF">BHQ18_05500</name>
</gene>
<feature type="domain" description="Inosine/uridine-preferring nucleoside hydrolase" evidence="2">
    <location>
        <begin position="33"/>
        <end position="311"/>
    </location>
</feature>
<dbReference type="RefSeq" id="WP_069412562.1">
    <property type="nucleotide sequence ID" value="NZ_JACKUL010000008.1"/>
</dbReference>
<dbReference type="InterPro" id="IPR001910">
    <property type="entry name" value="Inosine/uridine_hydrolase_dom"/>
</dbReference>
<dbReference type="OrthoDB" id="7375349at2"/>
<evidence type="ECO:0000256" key="1">
    <source>
        <dbReference type="SAM" id="SignalP"/>
    </source>
</evidence>
<comment type="caution">
    <text evidence="3">The sequence shown here is derived from an EMBL/GenBank/DDBJ whole genome shotgun (WGS) entry which is preliminary data.</text>
</comment>
<dbReference type="STRING" id="1776.BHQ18_05500"/>
<keyword evidence="4" id="KW-1185">Reference proteome</keyword>
<dbReference type="EMBL" id="MIHA01000003">
    <property type="protein sequence ID" value="ODQ91539.1"/>
    <property type="molecule type" value="Genomic_DNA"/>
</dbReference>
<feature type="signal peptide" evidence="1">
    <location>
        <begin position="1"/>
        <end position="23"/>
    </location>
</feature>
<organism evidence="3 4">
    <name type="scientific">Mycolicibacterium flavescens</name>
    <name type="common">Mycobacterium flavescens</name>
    <dbReference type="NCBI Taxonomy" id="1776"/>
    <lineage>
        <taxon>Bacteria</taxon>
        <taxon>Bacillati</taxon>
        <taxon>Actinomycetota</taxon>
        <taxon>Actinomycetes</taxon>
        <taxon>Mycobacteriales</taxon>
        <taxon>Mycobacteriaceae</taxon>
        <taxon>Mycolicibacterium</taxon>
    </lineage>
</organism>
<dbReference type="InterPro" id="IPR036452">
    <property type="entry name" value="Ribo_hydro-like"/>
</dbReference>
<dbReference type="Gene3D" id="3.90.245.10">
    <property type="entry name" value="Ribonucleoside hydrolase-like"/>
    <property type="match status" value="1"/>
</dbReference>
<dbReference type="Proteomes" id="UP000094053">
    <property type="component" value="Unassembled WGS sequence"/>
</dbReference>
<dbReference type="GO" id="GO:0016799">
    <property type="term" value="F:hydrolase activity, hydrolyzing N-glycosyl compounds"/>
    <property type="evidence" value="ECO:0007669"/>
    <property type="project" value="InterPro"/>
</dbReference>
<reference evidence="4" key="1">
    <citation type="submission" date="2016-09" db="EMBL/GenBank/DDBJ databases">
        <authorList>
            <person name="Greninger A.L."/>
            <person name="Jerome K.R."/>
            <person name="Mcnair B."/>
            <person name="Wallis C."/>
            <person name="Fang F."/>
        </authorList>
    </citation>
    <scope>NUCLEOTIDE SEQUENCE [LARGE SCALE GENOMIC DNA]</scope>
    <source>
        <strain evidence="4">M6</strain>
    </source>
</reference>